<keyword evidence="6" id="KW-0175">Coiled coil</keyword>
<evidence type="ECO:0000313" key="11">
    <source>
        <dbReference type="WBParaSite" id="DME_0000301001-mRNA-1"/>
    </source>
</evidence>
<dbReference type="STRING" id="318479.A0A0N4U7P0"/>
<keyword evidence="4" id="KW-0804">Transcription</keyword>
<dbReference type="InterPro" id="IPR011598">
    <property type="entry name" value="bHLH_dom"/>
</dbReference>
<dbReference type="GO" id="GO:0000981">
    <property type="term" value="F:DNA-binding transcription factor activity, RNA polymerase II-specific"/>
    <property type="evidence" value="ECO:0007669"/>
    <property type="project" value="TreeGrafter"/>
</dbReference>
<dbReference type="GO" id="GO:0000978">
    <property type="term" value="F:RNA polymerase II cis-regulatory region sequence-specific DNA binding"/>
    <property type="evidence" value="ECO:0007669"/>
    <property type="project" value="TreeGrafter"/>
</dbReference>
<organism evidence="9 11">
    <name type="scientific">Dracunculus medinensis</name>
    <name type="common">Guinea worm</name>
    <dbReference type="NCBI Taxonomy" id="318479"/>
    <lineage>
        <taxon>Eukaryota</taxon>
        <taxon>Metazoa</taxon>
        <taxon>Ecdysozoa</taxon>
        <taxon>Nematoda</taxon>
        <taxon>Chromadorea</taxon>
        <taxon>Rhabditida</taxon>
        <taxon>Spirurina</taxon>
        <taxon>Dracunculoidea</taxon>
        <taxon>Dracunculidae</taxon>
        <taxon>Dracunculus</taxon>
    </lineage>
</organism>
<dbReference type="Gene3D" id="4.10.280.10">
    <property type="entry name" value="Helix-loop-helix DNA-binding domain"/>
    <property type="match status" value="1"/>
</dbReference>
<evidence type="ECO:0000256" key="6">
    <source>
        <dbReference type="SAM" id="Coils"/>
    </source>
</evidence>
<evidence type="ECO:0000256" key="4">
    <source>
        <dbReference type="ARBA" id="ARBA00023163"/>
    </source>
</evidence>
<evidence type="ECO:0000259" key="7">
    <source>
        <dbReference type="PROSITE" id="PS50888"/>
    </source>
</evidence>
<keyword evidence="2" id="KW-0805">Transcription regulation</keyword>
<evidence type="ECO:0000313" key="9">
    <source>
        <dbReference type="Proteomes" id="UP000038040"/>
    </source>
</evidence>
<keyword evidence="5" id="KW-0539">Nucleus</keyword>
<dbReference type="EMBL" id="UYYG01001159">
    <property type="protein sequence ID" value="VDN57196.1"/>
    <property type="molecule type" value="Genomic_DNA"/>
</dbReference>
<evidence type="ECO:0000256" key="2">
    <source>
        <dbReference type="ARBA" id="ARBA00023015"/>
    </source>
</evidence>
<dbReference type="PANTHER" id="PTHR15741:SF37">
    <property type="entry name" value="LD38259P"/>
    <property type="match status" value="1"/>
</dbReference>
<evidence type="ECO:0000256" key="1">
    <source>
        <dbReference type="ARBA" id="ARBA00004123"/>
    </source>
</evidence>
<proteinExistence type="predicted"/>
<dbReference type="PROSITE" id="PS50888">
    <property type="entry name" value="BHLH"/>
    <property type="match status" value="1"/>
</dbReference>
<dbReference type="Proteomes" id="UP000038040">
    <property type="component" value="Unplaced"/>
</dbReference>
<feature type="coiled-coil region" evidence="6">
    <location>
        <begin position="199"/>
        <end position="233"/>
    </location>
</feature>
<evidence type="ECO:0000313" key="8">
    <source>
        <dbReference type="EMBL" id="VDN57196.1"/>
    </source>
</evidence>
<dbReference type="GO" id="GO:0046983">
    <property type="term" value="F:protein dimerization activity"/>
    <property type="evidence" value="ECO:0007669"/>
    <property type="project" value="InterPro"/>
</dbReference>
<dbReference type="OrthoDB" id="5861697at2759"/>
<dbReference type="Pfam" id="PF00010">
    <property type="entry name" value="HLH"/>
    <property type="match status" value="1"/>
</dbReference>
<dbReference type="PANTHER" id="PTHR15741">
    <property type="entry name" value="BASIC HELIX-LOOP-HELIX ZIP TRANSCRIPTION FACTOR"/>
    <property type="match status" value="1"/>
</dbReference>
<accession>A0A0N4U7P0</accession>
<name>A0A0N4U7P0_DRAME</name>
<keyword evidence="3" id="KW-0238">DNA-binding</keyword>
<dbReference type="GO" id="GO:0005634">
    <property type="term" value="C:nucleus"/>
    <property type="evidence" value="ECO:0007669"/>
    <property type="project" value="UniProtKB-SubCell"/>
</dbReference>
<reference evidence="11" key="1">
    <citation type="submission" date="2017-02" db="UniProtKB">
        <authorList>
            <consortium name="WormBaseParasite"/>
        </authorList>
    </citation>
    <scope>IDENTIFICATION</scope>
</reference>
<feature type="domain" description="BHLH" evidence="7">
    <location>
        <begin position="149"/>
        <end position="202"/>
    </location>
</feature>
<dbReference type="SUPFAM" id="SSF47459">
    <property type="entry name" value="HLH, helix-loop-helix DNA-binding domain"/>
    <property type="match status" value="1"/>
</dbReference>
<sequence length="287" mass="33064">MAKETIHSGHFMTSNPHTDELILCDDEPVERRLLRIFISQEDKPVTFFKFGPKQTKSIAIDVSLHKLNKCIKVAYNKMTTPKWKNFQGFKLRRKQQIRLNNVIWRAYYMQFRGMADVMQPALVSLQPSIPDIMASFGCFYYNFGKDRFVLTSFYSSIYLYRRMALKDGVEQLSSVLPDIYGTPAKPTNAAILARAADYIDELTKEIRDGNEKVKEKQKQIEKLSKKVSSLQASLPSQSSSSASCPSNQGTLIRQYADRYIKENSKDLRFWMVASNFLLTKVIKKILI</sequence>
<dbReference type="AlphaFoldDB" id="A0A0N4U7P0"/>
<dbReference type="Proteomes" id="UP000274756">
    <property type="component" value="Unassembled WGS sequence"/>
</dbReference>
<evidence type="ECO:0000256" key="3">
    <source>
        <dbReference type="ARBA" id="ARBA00023125"/>
    </source>
</evidence>
<keyword evidence="10" id="KW-1185">Reference proteome</keyword>
<comment type="subcellular location">
    <subcellularLocation>
        <location evidence="1">Nucleus</location>
    </subcellularLocation>
</comment>
<evidence type="ECO:0000256" key="5">
    <source>
        <dbReference type="ARBA" id="ARBA00023242"/>
    </source>
</evidence>
<dbReference type="InterPro" id="IPR052207">
    <property type="entry name" value="Max-like/E-box_TFs"/>
</dbReference>
<dbReference type="CDD" id="cd21739">
    <property type="entry name" value="NES2-NLS_ChREBP-like"/>
    <property type="match status" value="1"/>
</dbReference>
<reference evidence="8 10" key="2">
    <citation type="submission" date="2018-11" db="EMBL/GenBank/DDBJ databases">
        <authorList>
            <consortium name="Pathogen Informatics"/>
        </authorList>
    </citation>
    <scope>NUCLEOTIDE SEQUENCE [LARGE SCALE GENOMIC DNA]</scope>
</reference>
<protein>
    <submittedName>
        <fullName evidence="11">BHLH domain-containing protein</fullName>
    </submittedName>
</protein>
<dbReference type="InterPro" id="IPR036638">
    <property type="entry name" value="HLH_DNA-bd_sf"/>
</dbReference>
<dbReference type="WBParaSite" id="DME_0000301001-mRNA-1">
    <property type="protein sequence ID" value="DME_0000301001-mRNA-1"/>
    <property type="gene ID" value="DME_0000301001"/>
</dbReference>
<evidence type="ECO:0000313" key="10">
    <source>
        <dbReference type="Proteomes" id="UP000274756"/>
    </source>
</evidence>
<gene>
    <name evidence="8" type="ORF">DME_LOCUS7169</name>
</gene>